<dbReference type="InterPro" id="IPR027417">
    <property type="entry name" value="P-loop_NTPase"/>
</dbReference>
<dbReference type="InterPro" id="IPR036390">
    <property type="entry name" value="WH_DNA-bd_sf"/>
</dbReference>
<dbReference type="Pfam" id="PF00270">
    <property type="entry name" value="DEAD"/>
    <property type="match status" value="1"/>
</dbReference>
<keyword evidence="2" id="KW-0067">ATP-binding</keyword>
<feature type="domain" description="Helicase ATP-binding" evidence="4">
    <location>
        <begin position="336"/>
        <end position="519"/>
    </location>
</feature>
<dbReference type="AlphaFoldDB" id="A0A2H3JIR2"/>
<feature type="domain" description="Helicase C-terminal" evidence="5">
    <location>
        <begin position="555"/>
        <end position="734"/>
    </location>
</feature>
<evidence type="ECO:0000313" key="7">
    <source>
        <dbReference type="Proteomes" id="UP000218811"/>
    </source>
</evidence>
<dbReference type="GO" id="GO:0005634">
    <property type="term" value="C:nucleus"/>
    <property type="evidence" value="ECO:0007669"/>
    <property type="project" value="TreeGrafter"/>
</dbReference>
<dbReference type="Pfam" id="PF22982">
    <property type="entry name" value="WHD_HRQ1"/>
    <property type="match status" value="1"/>
</dbReference>
<proteinExistence type="predicted"/>
<dbReference type="InterPro" id="IPR014939">
    <property type="entry name" value="CDT1_Gemini-bd-like"/>
</dbReference>
<feature type="region of interest" description="Disordered" evidence="3">
    <location>
        <begin position="137"/>
        <end position="161"/>
    </location>
</feature>
<keyword evidence="6" id="KW-0378">Hydrolase</keyword>
<dbReference type="SUPFAM" id="SSF46785">
    <property type="entry name" value="Winged helix' DNA-binding domain"/>
    <property type="match status" value="1"/>
</dbReference>
<dbReference type="GO" id="GO:0036297">
    <property type="term" value="P:interstrand cross-link repair"/>
    <property type="evidence" value="ECO:0007669"/>
    <property type="project" value="TreeGrafter"/>
</dbReference>
<name>A0A2H3JIR2_WOLCO</name>
<dbReference type="PROSITE" id="PS51192">
    <property type="entry name" value="HELICASE_ATP_BIND_1"/>
    <property type="match status" value="1"/>
</dbReference>
<dbReference type="CDD" id="cd18797">
    <property type="entry name" value="SF2_C_Hrq"/>
    <property type="match status" value="1"/>
</dbReference>
<reference evidence="6 7" key="1">
    <citation type="journal article" date="2012" name="Science">
        <title>The Paleozoic origin of enzymatic lignin decomposition reconstructed from 31 fungal genomes.</title>
        <authorList>
            <person name="Floudas D."/>
            <person name="Binder M."/>
            <person name="Riley R."/>
            <person name="Barry K."/>
            <person name="Blanchette R.A."/>
            <person name="Henrissat B."/>
            <person name="Martinez A.T."/>
            <person name="Otillar R."/>
            <person name="Spatafora J.W."/>
            <person name="Yadav J.S."/>
            <person name="Aerts A."/>
            <person name="Benoit I."/>
            <person name="Boyd A."/>
            <person name="Carlson A."/>
            <person name="Copeland A."/>
            <person name="Coutinho P.M."/>
            <person name="de Vries R.P."/>
            <person name="Ferreira P."/>
            <person name="Findley K."/>
            <person name="Foster B."/>
            <person name="Gaskell J."/>
            <person name="Glotzer D."/>
            <person name="Gorecki P."/>
            <person name="Heitman J."/>
            <person name="Hesse C."/>
            <person name="Hori C."/>
            <person name="Igarashi K."/>
            <person name="Jurgens J.A."/>
            <person name="Kallen N."/>
            <person name="Kersten P."/>
            <person name="Kohler A."/>
            <person name="Kuees U."/>
            <person name="Kumar T.K.A."/>
            <person name="Kuo A."/>
            <person name="LaButti K."/>
            <person name="Larrondo L.F."/>
            <person name="Lindquist E."/>
            <person name="Ling A."/>
            <person name="Lombard V."/>
            <person name="Lucas S."/>
            <person name="Lundell T."/>
            <person name="Martin R."/>
            <person name="McLaughlin D.J."/>
            <person name="Morgenstern I."/>
            <person name="Morin E."/>
            <person name="Murat C."/>
            <person name="Nagy L.G."/>
            <person name="Nolan M."/>
            <person name="Ohm R.A."/>
            <person name="Patyshakuliyeva A."/>
            <person name="Rokas A."/>
            <person name="Ruiz-Duenas F.J."/>
            <person name="Sabat G."/>
            <person name="Salamov A."/>
            <person name="Samejima M."/>
            <person name="Schmutz J."/>
            <person name="Slot J.C."/>
            <person name="St John F."/>
            <person name="Stenlid J."/>
            <person name="Sun H."/>
            <person name="Sun S."/>
            <person name="Syed K."/>
            <person name="Tsang A."/>
            <person name="Wiebenga A."/>
            <person name="Young D."/>
            <person name="Pisabarro A."/>
            <person name="Eastwood D.C."/>
            <person name="Martin F."/>
            <person name="Cullen D."/>
            <person name="Grigoriev I.V."/>
            <person name="Hibbett D.S."/>
        </authorList>
    </citation>
    <scope>NUCLEOTIDE SEQUENCE [LARGE SCALE GENOMIC DNA]</scope>
    <source>
        <strain evidence="6 7">MD-104</strain>
    </source>
</reference>
<evidence type="ECO:0000256" key="2">
    <source>
        <dbReference type="ARBA" id="ARBA00022840"/>
    </source>
</evidence>
<dbReference type="InterPro" id="IPR001650">
    <property type="entry name" value="Helicase_C-like"/>
</dbReference>
<dbReference type="InterPro" id="IPR018973">
    <property type="entry name" value="MZB"/>
</dbReference>
<feature type="compositionally biased region" description="Low complexity" evidence="3">
    <location>
        <begin position="150"/>
        <end position="161"/>
    </location>
</feature>
<dbReference type="Pfam" id="PF09369">
    <property type="entry name" value="MZB"/>
    <property type="match status" value="1"/>
</dbReference>
<protein>
    <submittedName>
        <fullName evidence="6">DEAD/H helicase</fullName>
    </submittedName>
</protein>
<keyword evidence="1" id="KW-0547">Nucleotide-binding</keyword>
<accession>A0A2H3JIR2</accession>
<dbReference type="PANTHER" id="PTHR47957:SF3">
    <property type="entry name" value="ATP-DEPENDENT HELICASE HRQ1"/>
    <property type="match status" value="1"/>
</dbReference>
<feature type="region of interest" description="Disordered" evidence="3">
    <location>
        <begin position="1"/>
        <end position="50"/>
    </location>
</feature>
<evidence type="ECO:0000256" key="3">
    <source>
        <dbReference type="SAM" id="MobiDB-lite"/>
    </source>
</evidence>
<keyword evidence="7" id="KW-1185">Reference proteome</keyword>
<dbReference type="GO" id="GO:0003676">
    <property type="term" value="F:nucleic acid binding"/>
    <property type="evidence" value="ECO:0007669"/>
    <property type="project" value="InterPro"/>
</dbReference>
<dbReference type="GO" id="GO:0005524">
    <property type="term" value="F:ATP binding"/>
    <property type="evidence" value="ECO:0007669"/>
    <property type="project" value="UniProtKB-KW"/>
</dbReference>
<dbReference type="InterPro" id="IPR014001">
    <property type="entry name" value="Helicase_ATP-bd"/>
</dbReference>
<dbReference type="EMBL" id="KB467942">
    <property type="protein sequence ID" value="PCH38659.1"/>
    <property type="molecule type" value="Genomic_DNA"/>
</dbReference>
<dbReference type="GO" id="GO:0043138">
    <property type="term" value="F:3'-5' DNA helicase activity"/>
    <property type="evidence" value="ECO:0007669"/>
    <property type="project" value="TreeGrafter"/>
</dbReference>
<dbReference type="Gene3D" id="3.40.50.300">
    <property type="entry name" value="P-loop containing nucleotide triphosphate hydrolases"/>
    <property type="match status" value="2"/>
</dbReference>
<dbReference type="SMART" id="SM00490">
    <property type="entry name" value="HELICc"/>
    <property type="match status" value="1"/>
</dbReference>
<dbReference type="PROSITE" id="PS51194">
    <property type="entry name" value="HELICASE_CTER"/>
    <property type="match status" value="1"/>
</dbReference>
<gene>
    <name evidence="6" type="ORF">WOLCODRAFT_136388</name>
</gene>
<sequence>MMSTKAATAKSRKRKAAPAANEAGSVSSEAATETAPKKPRARRKSKEKEKDAVTKALEWPEYFHALFKIFKALNTVLAFCSSRKNFAITFPVVRQSVEALLKQPLDLAKVAELKALLPDLVKFAYIPRAELLIHSETQPGTSRRSRSPDYSAYSSQEASSSSVVGDEEHVLVLDLVETSRGKKSTNPGFVYIVPPALTPTATKKLVEKRNARFVQAANELLEAISKHEDPVALLQAAARDHIPVDPSSRISLIPGESEPSSQRAVPDPAHRPTIDAVLEEIQHQEWYQDQIVDRRTVDAKDGQIGELDPPLSPAIARALHSARNITSLYTHQVAAITALAQGKSVIVSTSTASGKSVIYQVPLLRFLEEDPDSTAIFVYPTKALAQDQRLALEQLIYSCPGLEHIRVSTYDGDTPQEQRTGIRETASVIFTNFDMIHASILPHEDLWRKFLKNLKLVAVDELHYYSNVFGSHVAQVMRRLRRVCAAVGNRRSMFVSCSATIAKPKAHMQRIFGIEDVEEITEDSAPSGKKDYLVWNPPLLDPLDESSGRQSSMSEATRLMRFLMARGIRAILFCKIRKSCELAMKTLRAELTSDGRLDILEQVMAYRGGYSQQDRRKIEKEAFSGNLLGIVATNALELGVDIGVLDAVIMLGFPIGGIASFRQQAGRAGRRARDALSVFVADPFPVDQHFVKCPSELFDKPMNDLIIDLDSKVILEPHLQCAGHEMPLTLEDEQYFGPNMRELCESRLIKDRDGWYHTHPKFLPFPAKHISLRGGEEEKYDAVDVTRLGKPGGRAEILEEVELSRALFEIYEGAIFIHQGLTFLVKEVSHDSRAAKLIRTDVNWITEPRDFTNIDAAQTYRIRAIKDSPFRAFYGRVELRTVVYGYFKIRNKAIIDAVDLDTPPWERESTGLWMDVPNPTLELMHHSGINPAEAIHAAEHAFLNRFALAADLKTECKVAEKEYKVKTSQRKRPARLIFYEPTSKNGGVAVKAFDHVSDLLHDALDAVERCECEEGCTNCVDSPSCKEENLVSSKTGALIVLKAILGRPIDVDLIPEYPPEINDKHNTVVEAPAVRQADGVEVEEA</sequence>
<dbReference type="Proteomes" id="UP000218811">
    <property type="component" value="Unassembled WGS sequence"/>
</dbReference>
<dbReference type="OMA" id="GAVHLHQ"/>
<keyword evidence="6" id="KW-0347">Helicase</keyword>
<dbReference type="SMART" id="SM01075">
    <property type="entry name" value="CDT1"/>
    <property type="match status" value="1"/>
</dbReference>
<dbReference type="Pfam" id="PF00271">
    <property type="entry name" value="Helicase_C"/>
    <property type="match status" value="1"/>
</dbReference>
<evidence type="ECO:0000259" key="5">
    <source>
        <dbReference type="PROSITE" id="PS51194"/>
    </source>
</evidence>
<dbReference type="Pfam" id="PF08839">
    <property type="entry name" value="CDT1"/>
    <property type="match status" value="1"/>
</dbReference>
<dbReference type="InterPro" id="IPR055227">
    <property type="entry name" value="HRQ1_WHD"/>
</dbReference>
<dbReference type="GO" id="GO:0006289">
    <property type="term" value="P:nucleotide-excision repair"/>
    <property type="evidence" value="ECO:0007669"/>
    <property type="project" value="TreeGrafter"/>
</dbReference>
<evidence type="ECO:0000313" key="6">
    <source>
        <dbReference type="EMBL" id="PCH38659.1"/>
    </source>
</evidence>
<dbReference type="SUPFAM" id="SSF52540">
    <property type="entry name" value="P-loop containing nucleoside triphosphate hydrolases"/>
    <property type="match status" value="1"/>
</dbReference>
<dbReference type="InterPro" id="IPR011545">
    <property type="entry name" value="DEAD/DEAH_box_helicase_dom"/>
</dbReference>
<evidence type="ECO:0000256" key="1">
    <source>
        <dbReference type="ARBA" id="ARBA00022741"/>
    </source>
</evidence>
<organism evidence="6 7">
    <name type="scientific">Wolfiporia cocos (strain MD-104)</name>
    <name type="common">Brown rot fungus</name>
    <dbReference type="NCBI Taxonomy" id="742152"/>
    <lineage>
        <taxon>Eukaryota</taxon>
        <taxon>Fungi</taxon>
        <taxon>Dikarya</taxon>
        <taxon>Basidiomycota</taxon>
        <taxon>Agaricomycotina</taxon>
        <taxon>Agaricomycetes</taxon>
        <taxon>Polyporales</taxon>
        <taxon>Phaeolaceae</taxon>
        <taxon>Wolfiporia</taxon>
    </lineage>
</organism>
<dbReference type="OrthoDB" id="18781at2759"/>
<dbReference type="CDD" id="cd17923">
    <property type="entry name" value="DEXHc_Hrq1-like"/>
    <property type="match status" value="1"/>
</dbReference>
<dbReference type="PANTHER" id="PTHR47957">
    <property type="entry name" value="ATP-DEPENDENT HELICASE HRQ1"/>
    <property type="match status" value="1"/>
</dbReference>
<dbReference type="SMART" id="SM00487">
    <property type="entry name" value="DEXDc"/>
    <property type="match status" value="1"/>
</dbReference>
<evidence type="ECO:0000259" key="4">
    <source>
        <dbReference type="PROSITE" id="PS51192"/>
    </source>
</evidence>
<dbReference type="STRING" id="742152.A0A2H3JIR2"/>